<evidence type="ECO:0000313" key="4">
    <source>
        <dbReference type="Proteomes" id="UP000005870"/>
    </source>
</evidence>
<evidence type="ECO:0000256" key="2">
    <source>
        <dbReference type="SAM" id="Phobius"/>
    </source>
</evidence>
<feature type="region of interest" description="Disordered" evidence="1">
    <location>
        <begin position="70"/>
        <end position="93"/>
    </location>
</feature>
<dbReference type="STRING" id="1045855.DSC_01050"/>
<sequence length="93" mass="10348">MYWLFLLLSLGAMAVALRTPSMALMAVSLLAALGLLIAWAMGWYWARAGNRDRNGRGMVDPVELHRLREQAQARKAARQPQASAMPQQPRDDA</sequence>
<feature type="transmembrane region" description="Helical" evidence="2">
    <location>
        <begin position="26"/>
        <end position="46"/>
    </location>
</feature>
<keyword evidence="2" id="KW-0472">Membrane</keyword>
<evidence type="ECO:0000313" key="3">
    <source>
        <dbReference type="EMBL" id="AER54863.1"/>
    </source>
</evidence>
<dbReference type="HOGENOM" id="CLU_171184_0_0_6"/>
<proteinExistence type="predicted"/>
<dbReference type="KEGG" id="psd:DSC_01050"/>
<keyword evidence="2" id="KW-0812">Transmembrane</keyword>
<evidence type="ECO:0000256" key="1">
    <source>
        <dbReference type="SAM" id="MobiDB-lite"/>
    </source>
</evidence>
<keyword evidence="2" id="KW-1133">Transmembrane helix</keyword>
<reference evidence="3 4" key="1">
    <citation type="journal article" date="2012" name="J. Bacteriol.">
        <title>Complete Genome Sequence of the BTEX-Degrading Bacterium Pseudoxanthomonas spadix BD-a59.</title>
        <authorList>
            <person name="Lee S.H."/>
            <person name="Jin H.M."/>
            <person name="Lee H.J."/>
            <person name="Kim J.M."/>
            <person name="Jeon C.O."/>
        </authorList>
    </citation>
    <scope>NUCLEOTIDE SEQUENCE [LARGE SCALE GENOMIC DNA]</scope>
    <source>
        <strain evidence="3 4">BD-a59</strain>
    </source>
</reference>
<keyword evidence="4" id="KW-1185">Reference proteome</keyword>
<protein>
    <submittedName>
        <fullName evidence="3">Uncharacterized protein</fullName>
    </submittedName>
</protein>
<accession>G7UT02</accession>
<dbReference type="Proteomes" id="UP000005870">
    <property type="component" value="Chromosome"/>
</dbReference>
<organism evidence="3 4">
    <name type="scientific">Pseudoxanthomonas spadix (strain BD-a59)</name>
    <dbReference type="NCBI Taxonomy" id="1045855"/>
    <lineage>
        <taxon>Bacteria</taxon>
        <taxon>Pseudomonadati</taxon>
        <taxon>Pseudomonadota</taxon>
        <taxon>Gammaproteobacteria</taxon>
        <taxon>Lysobacterales</taxon>
        <taxon>Lysobacteraceae</taxon>
        <taxon>Pseudoxanthomonas</taxon>
    </lineage>
</organism>
<dbReference type="EMBL" id="CP003093">
    <property type="protein sequence ID" value="AER54863.1"/>
    <property type="molecule type" value="Genomic_DNA"/>
</dbReference>
<name>G7UT02_PSEUP</name>
<gene>
    <name evidence="3" type="ordered locus">DSC_01050</name>
</gene>
<dbReference type="eggNOG" id="ENOG503028T">
    <property type="taxonomic scope" value="Bacteria"/>
</dbReference>
<dbReference type="RefSeq" id="WP_014159041.1">
    <property type="nucleotide sequence ID" value="NC_016147.2"/>
</dbReference>
<dbReference type="AlphaFoldDB" id="G7UT02"/>